<evidence type="ECO:0000313" key="1">
    <source>
        <dbReference type="EMBL" id="GAJ13904.1"/>
    </source>
</evidence>
<organism evidence="1">
    <name type="scientific">marine sediment metagenome</name>
    <dbReference type="NCBI Taxonomy" id="412755"/>
    <lineage>
        <taxon>unclassified sequences</taxon>
        <taxon>metagenomes</taxon>
        <taxon>ecological metagenomes</taxon>
    </lineage>
</organism>
<reference evidence="1" key="1">
    <citation type="journal article" date="2014" name="Front. Microbiol.">
        <title>High frequency of phylogenetically diverse reductive dehalogenase-homologous genes in deep subseafloor sedimentary metagenomes.</title>
        <authorList>
            <person name="Kawai M."/>
            <person name="Futagami T."/>
            <person name="Toyoda A."/>
            <person name="Takaki Y."/>
            <person name="Nishi S."/>
            <person name="Hori S."/>
            <person name="Arai W."/>
            <person name="Tsubouchi T."/>
            <person name="Morono Y."/>
            <person name="Uchiyama I."/>
            <person name="Ito T."/>
            <person name="Fujiyama A."/>
            <person name="Inagaki F."/>
            <person name="Takami H."/>
        </authorList>
    </citation>
    <scope>NUCLEOTIDE SEQUENCE</scope>
    <source>
        <strain evidence="1">Expedition CK06-06</strain>
    </source>
</reference>
<name>X1U8T4_9ZZZZ</name>
<dbReference type="AlphaFoldDB" id="X1U8T4"/>
<protein>
    <submittedName>
        <fullName evidence="1">Uncharacterized protein</fullName>
    </submittedName>
</protein>
<sequence length="126" mass="14747">MFMCPDKLVILTEHPYSKRNEAYSHYRETPFEIPAFSAPVVPFRWTMKTAENHRSKIADELGLAYDPDKEPDLGFKTIWVQNHENQRELLDTFISAIEPKKSLIFFYAKHVPPPKDNRSMLPIGLR</sequence>
<dbReference type="EMBL" id="BARW01028531">
    <property type="protein sequence ID" value="GAJ13904.1"/>
    <property type="molecule type" value="Genomic_DNA"/>
</dbReference>
<proteinExistence type="predicted"/>
<gene>
    <name evidence="1" type="ORF">S12H4_46044</name>
</gene>
<accession>X1U8T4</accession>
<comment type="caution">
    <text evidence="1">The sequence shown here is derived from an EMBL/GenBank/DDBJ whole genome shotgun (WGS) entry which is preliminary data.</text>
</comment>